<gene>
    <name evidence="6" type="ORF">FHS50_001137</name>
</gene>
<dbReference type="EMBL" id="JACICF010000001">
    <property type="protein sequence ID" value="MBB3764114.1"/>
    <property type="molecule type" value="Genomic_DNA"/>
</dbReference>
<keyword evidence="3" id="KW-0238">DNA-binding</keyword>
<organism evidence="6 7">
    <name type="scientific">Sphingomicrobium lutaoense</name>
    <dbReference type="NCBI Taxonomy" id="515949"/>
    <lineage>
        <taxon>Bacteria</taxon>
        <taxon>Pseudomonadati</taxon>
        <taxon>Pseudomonadota</taxon>
        <taxon>Alphaproteobacteria</taxon>
        <taxon>Sphingomonadales</taxon>
        <taxon>Sphingomonadaceae</taxon>
        <taxon>Sphingomicrobium</taxon>
    </lineage>
</organism>
<protein>
    <submittedName>
        <fullName evidence="6">MerR family mercuric resistance operon transcriptional regulator</fullName>
    </submittedName>
</protein>
<evidence type="ECO:0000256" key="1">
    <source>
        <dbReference type="ARBA" id="ARBA00022491"/>
    </source>
</evidence>
<dbReference type="InterPro" id="IPR000551">
    <property type="entry name" value="MerR-type_HTH_dom"/>
</dbReference>
<accession>A0A839Z5Z7</accession>
<evidence type="ECO:0000256" key="3">
    <source>
        <dbReference type="ARBA" id="ARBA00023125"/>
    </source>
</evidence>
<dbReference type="Pfam" id="PF13411">
    <property type="entry name" value="MerR_1"/>
    <property type="match status" value="1"/>
</dbReference>
<dbReference type="Proteomes" id="UP000578569">
    <property type="component" value="Unassembled WGS sequence"/>
</dbReference>
<evidence type="ECO:0000256" key="2">
    <source>
        <dbReference type="ARBA" id="ARBA00023015"/>
    </source>
</evidence>
<dbReference type="SMART" id="SM00422">
    <property type="entry name" value="HTH_MERR"/>
    <property type="match status" value="1"/>
</dbReference>
<evidence type="ECO:0000259" key="5">
    <source>
        <dbReference type="PROSITE" id="PS50937"/>
    </source>
</evidence>
<dbReference type="AlphaFoldDB" id="A0A839Z5Z7"/>
<comment type="caution">
    <text evidence="6">The sequence shown here is derived from an EMBL/GenBank/DDBJ whole genome shotgun (WGS) entry which is preliminary data.</text>
</comment>
<dbReference type="SUPFAM" id="SSF46955">
    <property type="entry name" value="Putative DNA-binding domain"/>
    <property type="match status" value="1"/>
</dbReference>
<dbReference type="Gene3D" id="1.10.1660.10">
    <property type="match status" value="1"/>
</dbReference>
<feature type="domain" description="HTH merR-type" evidence="5">
    <location>
        <begin position="3"/>
        <end position="71"/>
    </location>
</feature>
<keyword evidence="4" id="KW-0804">Transcription</keyword>
<evidence type="ECO:0000313" key="6">
    <source>
        <dbReference type="EMBL" id="MBB3764114.1"/>
    </source>
</evidence>
<keyword evidence="7" id="KW-1185">Reference proteome</keyword>
<dbReference type="PRINTS" id="PR00040">
    <property type="entry name" value="HTHMERR"/>
</dbReference>
<name>A0A839Z5Z7_9SPHN</name>
<dbReference type="InterPro" id="IPR009061">
    <property type="entry name" value="DNA-bd_dom_put_sf"/>
</dbReference>
<proteinExistence type="predicted"/>
<keyword evidence="1" id="KW-0678">Repressor</keyword>
<dbReference type="PANTHER" id="PTHR30204">
    <property type="entry name" value="REDOX-CYCLING DRUG-SENSING TRANSCRIPTIONAL ACTIVATOR SOXR"/>
    <property type="match status" value="1"/>
</dbReference>
<reference evidence="6 7" key="1">
    <citation type="submission" date="2020-08" db="EMBL/GenBank/DDBJ databases">
        <title>Genomic Encyclopedia of Type Strains, Phase IV (KMG-IV): sequencing the most valuable type-strain genomes for metagenomic binning, comparative biology and taxonomic classification.</title>
        <authorList>
            <person name="Goeker M."/>
        </authorList>
    </citation>
    <scope>NUCLEOTIDE SEQUENCE [LARGE SCALE GENOMIC DNA]</scope>
    <source>
        <strain evidence="6 7">DSM 24194</strain>
    </source>
</reference>
<dbReference type="PROSITE" id="PS50937">
    <property type="entry name" value="HTH_MERR_2"/>
    <property type="match status" value="1"/>
</dbReference>
<dbReference type="InterPro" id="IPR047057">
    <property type="entry name" value="MerR_fam"/>
</dbReference>
<dbReference type="GO" id="GO:0003700">
    <property type="term" value="F:DNA-binding transcription factor activity"/>
    <property type="evidence" value="ECO:0007669"/>
    <property type="project" value="InterPro"/>
</dbReference>
<sequence length="127" mass="13927">MENHSIGSLARAAGIGVETVRFYQRKGLLDVPPRAGSIRRYGADHLDRLRFIRRAKEAGFTLGQIGELIALDRSRDRARILELASERVAALDAEIAQKIKARDRLADLSSECGSGRAGPCPIIEAFL</sequence>
<evidence type="ECO:0000313" key="7">
    <source>
        <dbReference type="Proteomes" id="UP000578569"/>
    </source>
</evidence>
<dbReference type="GO" id="GO:0003677">
    <property type="term" value="F:DNA binding"/>
    <property type="evidence" value="ECO:0007669"/>
    <property type="project" value="UniProtKB-KW"/>
</dbReference>
<dbReference type="PANTHER" id="PTHR30204:SF69">
    <property type="entry name" value="MERR-FAMILY TRANSCRIPTIONAL REGULATOR"/>
    <property type="match status" value="1"/>
</dbReference>
<evidence type="ECO:0000256" key="4">
    <source>
        <dbReference type="ARBA" id="ARBA00023163"/>
    </source>
</evidence>
<dbReference type="RefSeq" id="WP_183933400.1">
    <property type="nucleotide sequence ID" value="NZ_JACICF010000001.1"/>
</dbReference>
<keyword evidence="2" id="KW-0805">Transcription regulation</keyword>